<evidence type="ECO:0000313" key="1">
    <source>
        <dbReference type="EMBL" id="MBB3223475.1"/>
    </source>
</evidence>
<evidence type="ECO:0000313" key="2">
    <source>
        <dbReference type="EMBL" id="QCP13638.1"/>
    </source>
</evidence>
<dbReference type="EMBL" id="JACHXS010000009">
    <property type="protein sequence ID" value="MBB3223475.1"/>
    <property type="molecule type" value="Genomic_DNA"/>
</dbReference>
<protein>
    <submittedName>
        <fullName evidence="1">Uncharacterized protein</fullName>
    </submittedName>
</protein>
<dbReference type="EMBL" id="CP040017">
    <property type="protein sequence ID" value="QCP13638.1"/>
    <property type="molecule type" value="Genomic_DNA"/>
</dbReference>
<evidence type="ECO:0000313" key="3">
    <source>
        <dbReference type="Proteomes" id="UP000298763"/>
    </source>
</evidence>
<name>A0A4P8HXI7_9BURK</name>
<dbReference type="AlphaFoldDB" id="A0A4P8HXI7"/>
<dbReference type="Proteomes" id="UP000298763">
    <property type="component" value="Chromosome"/>
</dbReference>
<organism evidence="1 4">
    <name type="scientific">Pseudoduganella umbonata</name>
    <dbReference type="NCBI Taxonomy" id="864828"/>
    <lineage>
        <taxon>Bacteria</taxon>
        <taxon>Pseudomonadati</taxon>
        <taxon>Pseudomonadota</taxon>
        <taxon>Betaproteobacteria</taxon>
        <taxon>Burkholderiales</taxon>
        <taxon>Oxalobacteraceae</taxon>
        <taxon>Telluria group</taxon>
        <taxon>Pseudoduganella</taxon>
    </lineage>
</organism>
<dbReference type="Proteomes" id="UP000584325">
    <property type="component" value="Unassembled WGS sequence"/>
</dbReference>
<accession>A0A4P8HXI7</accession>
<proteinExistence type="predicted"/>
<reference evidence="2 3" key="1">
    <citation type="submission" date="2019-05" db="EMBL/GenBank/DDBJ databases">
        <title>Draft Genome Sequences of Six Type Strains of the Genus Massilia.</title>
        <authorList>
            <person name="Miess H."/>
            <person name="Frediansyhah A."/>
            <person name="Gross H."/>
        </authorList>
    </citation>
    <scope>NUCLEOTIDE SEQUENCE [LARGE SCALE GENOMIC DNA]</scope>
    <source>
        <strain evidence="2 3">DSMZ 26121</strain>
    </source>
</reference>
<keyword evidence="3" id="KW-1185">Reference proteome</keyword>
<sequence>MNKIQQLIYVTLAPKVIERLSQELSVRITTEEMLLTLVTQTAKELQEVAELDLTYESIKAIYEKRDAFKSLSKVLATIELSESIIPDGVERALYEQQVKHKGEVWVIHKNDADPHPSIPHAHNYDANLKLHLGNGDLYKKRNIVGNIGKKALMALREKIVGIDLPTLAT</sequence>
<gene>
    <name evidence="2" type="ORF">FCL38_26775</name>
    <name evidence="1" type="ORF">FHS02_004321</name>
</gene>
<dbReference type="OrthoDB" id="7067855at2"/>
<dbReference type="RefSeq" id="WP_137316417.1">
    <property type="nucleotide sequence ID" value="NZ_CP040017.1"/>
</dbReference>
<evidence type="ECO:0000313" key="4">
    <source>
        <dbReference type="Proteomes" id="UP000584325"/>
    </source>
</evidence>
<reference evidence="1 4" key="2">
    <citation type="submission" date="2020-08" db="EMBL/GenBank/DDBJ databases">
        <title>Genomic Encyclopedia of Type Strains, Phase III (KMG-III): the genomes of soil and plant-associated and newly described type strains.</title>
        <authorList>
            <person name="Whitman W."/>
        </authorList>
    </citation>
    <scope>NUCLEOTIDE SEQUENCE [LARGE SCALE GENOMIC DNA]</scope>
    <source>
        <strain evidence="1 4">CECT 7753</strain>
    </source>
</reference>